<dbReference type="Proteomes" id="UP000019482">
    <property type="component" value="Unassembled WGS sequence"/>
</dbReference>
<name>W6N6N2_CLOTY</name>
<keyword evidence="2" id="KW-1185">Reference proteome</keyword>
<dbReference type="AlphaFoldDB" id="W6N6N2"/>
<organism evidence="1 2">
    <name type="scientific">Clostridium tyrobutyricum DIVETGP</name>
    <dbReference type="NCBI Taxonomy" id="1408889"/>
    <lineage>
        <taxon>Bacteria</taxon>
        <taxon>Bacillati</taxon>
        <taxon>Bacillota</taxon>
        <taxon>Clostridia</taxon>
        <taxon>Eubacteriales</taxon>
        <taxon>Clostridiaceae</taxon>
        <taxon>Clostridium</taxon>
    </lineage>
</organism>
<dbReference type="RefSeq" id="WP_017895873.1">
    <property type="nucleotide sequence ID" value="NZ_CBXI010000014.1"/>
</dbReference>
<proteinExistence type="predicted"/>
<dbReference type="GeneID" id="29418002"/>
<evidence type="ECO:0008006" key="3">
    <source>
        <dbReference type="Google" id="ProtNLM"/>
    </source>
</evidence>
<accession>W6N6N2</accession>
<reference evidence="1 2" key="1">
    <citation type="journal article" date="2015" name="Genome Announc.">
        <title>Draft Genome Sequence of Clostridium tyrobutyricum Strain DIVETGP, Isolated from Cow's Milk for Grana Padano Production.</title>
        <authorList>
            <person name="Soggiu A."/>
            <person name="Piras C."/>
            <person name="Gaiarsa S."/>
            <person name="Sassera D."/>
            <person name="Roncada P."/>
            <person name="Bendixen E."/>
            <person name="Brasca M."/>
            <person name="Bonizzi L."/>
        </authorList>
    </citation>
    <scope>NUCLEOTIDE SEQUENCE [LARGE SCALE GENOMIC DNA]</scope>
    <source>
        <strain evidence="1 2">DIVETGP</strain>
    </source>
</reference>
<comment type="caution">
    <text evidence="1">The sequence shown here is derived from an EMBL/GenBank/DDBJ whole genome shotgun (WGS) entry which is preliminary data.</text>
</comment>
<dbReference type="EMBL" id="CBXI010000014">
    <property type="protein sequence ID" value="CDL90949.1"/>
    <property type="molecule type" value="Genomic_DNA"/>
</dbReference>
<sequence>MDIIKVNIYGEKNKKIIGGCCSNKDTGCNSCSSKSGCSNCNTETRTIIDAYRSLNDFLNLTDVCGKVNVNFIELDDNRFETDEKDRVLDVIDRGFDAPITVIDGIIRYYGGISNKLVYKDVKELLT</sequence>
<protein>
    <recommendedName>
        <fullName evidence="3">Arsenical resistance operon trans-acting repressor ArsD</fullName>
    </recommendedName>
</protein>
<gene>
    <name evidence="1" type="ORF">CTDIVETGP_1019</name>
</gene>
<dbReference type="OrthoDB" id="1936700at2"/>
<evidence type="ECO:0000313" key="1">
    <source>
        <dbReference type="EMBL" id="CDL90949.1"/>
    </source>
</evidence>
<evidence type="ECO:0000313" key="2">
    <source>
        <dbReference type="Proteomes" id="UP000019482"/>
    </source>
</evidence>